<dbReference type="PANTHER" id="PTHR30055">
    <property type="entry name" value="HTH-TYPE TRANSCRIPTIONAL REGULATOR RUTR"/>
    <property type="match status" value="1"/>
</dbReference>
<keyword evidence="7" id="KW-1185">Reference proteome</keyword>
<evidence type="ECO:0000313" key="7">
    <source>
        <dbReference type="Proteomes" id="UP000293852"/>
    </source>
</evidence>
<reference evidence="6 7" key="1">
    <citation type="submission" date="2019-02" db="EMBL/GenBank/DDBJ databases">
        <title>Sequencing the genomes of 1000 actinobacteria strains.</title>
        <authorList>
            <person name="Klenk H.-P."/>
        </authorList>
    </citation>
    <scope>NUCLEOTIDE SEQUENCE [LARGE SCALE GENOMIC DNA]</scope>
    <source>
        <strain evidence="6 7">DSM 16932</strain>
    </source>
</reference>
<feature type="region of interest" description="Disordered" evidence="4">
    <location>
        <begin position="196"/>
        <end position="219"/>
    </location>
</feature>
<evidence type="ECO:0000256" key="3">
    <source>
        <dbReference type="ARBA" id="ARBA00023163"/>
    </source>
</evidence>
<evidence type="ECO:0000313" key="6">
    <source>
        <dbReference type="EMBL" id="RZS60534.1"/>
    </source>
</evidence>
<gene>
    <name evidence="6" type="ORF">EV386_0794</name>
</gene>
<accession>A0A4Q7LZT3</accession>
<dbReference type="EMBL" id="SGWX01000001">
    <property type="protein sequence ID" value="RZS60534.1"/>
    <property type="molecule type" value="Genomic_DNA"/>
</dbReference>
<feature type="domain" description="HTH tetR-type" evidence="5">
    <location>
        <begin position="10"/>
        <end position="57"/>
    </location>
</feature>
<keyword evidence="2" id="KW-0238">DNA-binding</keyword>
<dbReference type="InterPro" id="IPR050109">
    <property type="entry name" value="HTH-type_TetR-like_transc_reg"/>
</dbReference>
<keyword evidence="1" id="KW-0805">Transcription regulation</keyword>
<evidence type="ECO:0000256" key="4">
    <source>
        <dbReference type="SAM" id="MobiDB-lite"/>
    </source>
</evidence>
<dbReference type="Pfam" id="PF00440">
    <property type="entry name" value="TetR_N"/>
    <property type="match status" value="1"/>
</dbReference>
<dbReference type="GO" id="GO:0003700">
    <property type="term" value="F:DNA-binding transcription factor activity"/>
    <property type="evidence" value="ECO:0007669"/>
    <property type="project" value="TreeGrafter"/>
</dbReference>
<evidence type="ECO:0000256" key="2">
    <source>
        <dbReference type="ARBA" id="ARBA00023125"/>
    </source>
</evidence>
<name>A0A4Q7LZT3_9MICO</name>
<evidence type="ECO:0000256" key="1">
    <source>
        <dbReference type="ARBA" id="ARBA00023015"/>
    </source>
</evidence>
<evidence type="ECO:0000259" key="5">
    <source>
        <dbReference type="Pfam" id="PF00440"/>
    </source>
</evidence>
<dbReference type="Gene3D" id="1.10.357.10">
    <property type="entry name" value="Tetracycline Repressor, domain 2"/>
    <property type="match status" value="1"/>
</dbReference>
<dbReference type="OrthoDB" id="2356263at2"/>
<protein>
    <submittedName>
        <fullName evidence="6">TetR family transcriptional regulator</fullName>
    </submittedName>
</protein>
<comment type="caution">
    <text evidence="6">The sequence shown here is derived from an EMBL/GenBank/DDBJ whole genome shotgun (WGS) entry which is preliminary data.</text>
</comment>
<dbReference type="SUPFAM" id="SSF46689">
    <property type="entry name" value="Homeodomain-like"/>
    <property type="match status" value="1"/>
</dbReference>
<proteinExistence type="predicted"/>
<dbReference type="Proteomes" id="UP000293852">
    <property type="component" value="Unassembled WGS sequence"/>
</dbReference>
<dbReference type="InterPro" id="IPR001647">
    <property type="entry name" value="HTH_TetR"/>
</dbReference>
<dbReference type="PANTHER" id="PTHR30055:SF234">
    <property type="entry name" value="HTH-TYPE TRANSCRIPTIONAL REGULATOR BETI"/>
    <property type="match status" value="1"/>
</dbReference>
<dbReference type="InterPro" id="IPR009057">
    <property type="entry name" value="Homeodomain-like_sf"/>
</dbReference>
<sequence length="219" mass="23660">MTRTDGRTALLDAAERLFAEQGIPQVSDRKVADAAGHKNHSAVAYYFGSRDGLLRALLDRQTASFEEARERLFTQSDSLLGDVRSFVLPMTQTFAALPTPSWRARFLARTLGDANAAARGREVLESTPLTLKIGASLLSRMTHVDRAIAVGRARLMTRIMIDTCADVERAAEGGEDPRWEAVGQFLADAITGMLQAPSSQSSHYPAIDDPSGPTAASGR</sequence>
<organism evidence="6 7">
    <name type="scientific">Xylanimonas ulmi</name>
    <dbReference type="NCBI Taxonomy" id="228973"/>
    <lineage>
        <taxon>Bacteria</taxon>
        <taxon>Bacillati</taxon>
        <taxon>Actinomycetota</taxon>
        <taxon>Actinomycetes</taxon>
        <taxon>Micrococcales</taxon>
        <taxon>Promicromonosporaceae</taxon>
        <taxon>Xylanimonas</taxon>
    </lineage>
</organism>
<dbReference type="RefSeq" id="WP_130412522.1">
    <property type="nucleotide sequence ID" value="NZ_SGWX01000001.1"/>
</dbReference>
<keyword evidence="3" id="KW-0804">Transcription</keyword>
<dbReference type="AlphaFoldDB" id="A0A4Q7LZT3"/>
<dbReference type="GO" id="GO:0000976">
    <property type="term" value="F:transcription cis-regulatory region binding"/>
    <property type="evidence" value="ECO:0007669"/>
    <property type="project" value="TreeGrafter"/>
</dbReference>